<dbReference type="VEuPathDB" id="TriTrypDB:LdCL_360006500"/>
<name>A0A3Q8IN72_LEIDO</name>
<dbReference type="EMBL" id="FR799623">
    <property type="protein sequence ID" value="CBZ38456.1"/>
    <property type="molecule type" value="Genomic_DNA"/>
</dbReference>
<dbReference type="EMBL" id="RHLC01000054">
    <property type="protein sequence ID" value="TPP48132.1"/>
    <property type="molecule type" value="Genomic_DNA"/>
</dbReference>
<dbReference type="KEGG" id="ldo:LDBPK_360170"/>
<feature type="signal peptide" evidence="1">
    <location>
        <begin position="1"/>
        <end position="23"/>
    </location>
</feature>
<dbReference type="Proteomes" id="UP000274082">
    <property type="component" value="Chromosome 36"/>
</dbReference>
<evidence type="ECO:0000256" key="1">
    <source>
        <dbReference type="SAM" id="SignalP"/>
    </source>
</evidence>
<dbReference type="Proteomes" id="UP000318447">
    <property type="component" value="Unassembled WGS sequence"/>
</dbReference>
<reference evidence="2 6" key="4">
    <citation type="journal article" date="2018" name="Sci. Rep.">
        <title>A complete Leishmania donovani reference genome identifies novel genetic variations associated with virulence.</title>
        <authorList>
            <person name="Lypaczewski P."/>
            <person name="Hoshizaki J."/>
            <person name="Zhang W.-W."/>
            <person name="McCall L.-I."/>
            <person name="Torcivia-Rodriguez J."/>
            <person name="Simonyan V."/>
            <person name="Kaur A."/>
            <person name="Dewar K."/>
            <person name="Matlashewski G."/>
        </authorList>
    </citation>
    <scope>NUCLEOTIDE SEQUENCE [LARGE SCALE GENOMIC DNA]</scope>
    <source>
        <strain evidence="2 6">LdCL</strain>
    </source>
</reference>
<dbReference type="RefSeq" id="XP_003865135.1">
    <property type="nucleotide sequence ID" value="XM_003865087.1"/>
</dbReference>
<evidence type="ECO:0000313" key="4">
    <source>
        <dbReference type="EMBL" id="TPP48132.1"/>
    </source>
</evidence>
<evidence type="ECO:0000313" key="2">
    <source>
        <dbReference type="EMBL" id="AYU83358.1"/>
    </source>
</evidence>
<reference evidence="5" key="3">
    <citation type="submission" date="2011-02" db="EMBL/GenBank/DDBJ databases">
        <title>Whole genome sequencing of Leishmania donovani clinical lines reveals dynamic variation related to drug resistance.</title>
        <authorList>
            <person name="Downing T."/>
            <person name="Imamura H."/>
            <person name="Sanders M."/>
            <person name="Decuypere S."/>
            <person name="Hertz-Fowler C."/>
            <person name="Clark T.G."/>
            <person name="Rijal S."/>
            <person name="Sundar S."/>
            <person name="Quail M.A."/>
            <person name="De Doncker S."/>
            <person name="Maes I."/>
            <person name="Vanaerschot M."/>
            <person name="Stark O."/>
            <person name="Schonian G."/>
            <person name="Dujardin J.C."/>
            <person name="Berriman M."/>
        </authorList>
    </citation>
    <scope>NUCLEOTIDE SEQUENCE [LARGE SCALE GENOMIC DNA]</scope>
    <source>
        <strain evidence="5">BPK282A1</strain>
    </source>
</reference>
<evidence type="ECO:0008006" key="8">
    <source>
        <dbReference type="Google" id="ProtNLM"/>
    </source>
</evidence>
<sequence>MQQLQVSACVLLLALLCVTTVRGSGDLQQGTWDVSTLLPGRGAVPPNYELTVQPGKWTVRERDNGRLGRLFDYAAARVGLVYAGVPSDEHALCRMPSSSTLKLAAVRTDDGVRLECQTVWFSPSMLRSFENDGLLLRRFDPAEPLYSADNGRCLATPWRVRELYVARMGEGSVLLTGILVGGASDTQEPCSVHLEVRHRPIASGKDSSSSGSLVSIAMLLMVVVVRLLPRYILTRKGQLDKTSYRGKNPTSLTPTQRLHLLRQQKEIIEKMKAEDSANAAKRTAV</sequence>
<gene>
    <name evidence="4" type="ORF">CGC21_12410</name>
    <name evidence="3" type="ORF">LDBPK_360170</name>
    <name evidence="2" type="ORF">LdCL_360006500</name>
</gene>
<dbReference type="OrthoDB" id="271989at2759"/>
<proteinExistence type="predicted"/>
<evidence type="ECO:0000313" key="6">
    <source>
        <dbReference type="Proteomes" id="UP000274082"/>
    </source>
</evidence>
<dbReference type="AlphaFoldDB" id="A0A3Q8IN72"/>
<reference evidence="4" key="5">
    <citation type="submission" date="2019-02" db="EMBL/GenBank/DDBJ databases">
        <title>FDA dAtabase for Regulatory Grade micrObial Sequences (FDA-ARGOS): Supporting development and validation of Infectious Disease Dx tests.</title>
        <authorList>
            <person name="Duncan R."/>
            <person name="Fisher C."/>
            <person name="Tallon L.J."/>
            <person name="Sadzewicz L."/>
            <person name="Sengamalay N."/>
            <person name="Ott S."/>
            <person name="Godinez A."/>
            <person name="Nagaraj S."/>
            <person name="Nadendla S."/>
            <person name="Sichtig H."/>
        </authorList>
    </citation>
    <scope>NUCLEOTIDE SEQUENCE</scope>
    <source>
        <strain evidence="4">FDAARGOS_361</strain>
    </source>
</reference>
<evidence type="ECO:0000313" key="7">
    <source>
        <dbReference type="Proteomes" id="UP000318447"/>
    </source>
</evidence>
<reference evidence="7" key="6">
    <citation type="submission" date="2019-02" db="EMBL/GenBank/DDBJ databases">
        <title>FDA dAtabase for Regulatory Grade micrObial Sequences (FDA-ARGOS): Supporting development and validation of Infectious Disease Dx tests.</title>
        <authorList>
            <person name="Duncan R."/>
            <person name="Fisher C."/>
            <person name="Tallon L."/>
            <person name="Sadzewicz L."/>
            <person name="Sengamalay N."/>
            <person name="Ott S."/>
            <person name="Godinez A."/>
            <person name="Nagaraj S."/>
            <person name="Vavikolanu K."/>
            <person name="Nadendla S."/>
            <person name="Aluvathingal J."/>
            <person name="Sichtig H."/>
        </authorList>
    </citation>
    <scope>NUCLEOTIDE SEQUENCE [LARGE SCALE GENOMIC DNA]</scope>
    <source>
        <strain evidence="7">FDAARGOS_361</strain>
    </source>
</reference>
<accession>E9BT77</accession>
<evidence type="ECO:0000313" key="3">
    <source>
        <dbReference type="EMBL" id="CBZ38456.1"/>
    </source>
</evidence>
<accession>A0A3Q8IN72</accession>
<dbReference type="VEuPathDB" id="TriTrypDB:LdBPK_360170.1"/>
<dbReference type="Proteomes" id="UP000008980">
    <property type="component" value="Chromosome 36"/>
</dbReference>
<dbReference type="EMBL" id="CP029535">
    <property type="protein sequence ID" value="AYU83358.1"/>
    <property type="molecule type" value="Genomic_DNA"/>
</dbReference>
<dbReference type="OMA" id="RLECQTV"/>
<keyword evidence="1" id="KW-0732">Signal</keyword>
<feature type="chain" id="PRO_5044599617" description="Transmembrane protein" evidence="1">
    <location>
        <begin position="24"/>
        <end position="285"/>
    </location>
</feature>
<dbReference type="GeneID" id="13388020"/>
<dbReference type="VEuPathDB" id="TriTrypDB:LDHU3_36.0240"/>
<keyword evidence="6" id="KW-1185">Reference proteome</keyword>
<evidence type="ECO:0000313" key="5">
    <source>
        <dbReference type="Proteomes" id="UP000008980"/>
    </source>
</evidence>
<reference evidence="3 5" key="1">
    <citation type="journal article" date="2011" name="Genome Res.">
        <title>Whole genome sequencing of multiple Leishmania donovani clinical isolates provides insights into population structure and mechanisms of drug resistance.</title>
        <authorList>
            <person name="Downing T."/>
            <person name="Imamura H."/>
            <person name="Decuypere S."/>
            <person name="Clark T.G."/>
            <person name="Coombs G.H."/>
            <person name="Cotton J.A."/>
            <person name="Hilley J.D."/>
            <person name="de Doncker S."/>
            <person name="Maes I."/>
            <person name="Mottram J.C."/>
            <person name="Quail M.A."/>
            <person name="Rijal S."/>
            <person name="Sanders M."/>
            <person name="Schonian G."/>
            <person name="Stark O."/>
            <person name="Sundar S."/>
            <person name="Vanaerschot M."/>
            <person name="Hertz-Fowler C."/>
            <person name="Dujardin J.C."/>
            <person name="Berriman M."/>
        </authorList>
    </citation>
    <scope>NUCLEOTIDE SEQUENCE [LARGE SCALE GENOMIC DNA]</scope>
    <source>
        <strain evidence="3 5">BPK282A1</strain>
    </source>
</reference>
<reference evidence="3" key="2">
    <citation type="submission" date="2011-01" db="EMBL/GenBank/DDBJ databases">
        <authorList>
            <person name="Zhao B.P."/>
            <person name="Ren Z.A."/>
            <person name="Li C.D."/>
        </authorList>
    </citation>
    <scope>NUCLEOTIDE SEQUENCE</scope>
    <source>
        <strain evidence="3">BPK282A1</strain>
    </source>
</reference>
<organism evidence="2 6">
    <name type="scientific">Leishmania donovani</name>
    <dbReference type="NCBI Taxonomy" id="5661"/>
    <lineage>
        <taxon>Eukaryota</taxon>
        <taxon>Discoba</taxon>
        <taxon>Euglenozoa</taxon>
        <taxon>Kinetoplastea</taxon>
        <taxon>Metakinetoplastina</taxon>
        <taxon>Trypanosomatida</taxon>
        <taxon>Trypanosomatidae</taxon>
        <taxon>Leishmaniinae</taxon>
        <taxon>Leishmania</taxon>
    </lineage>
</organism>
<protein>
    <recommendedName>
        <fullName evidence="8">Transmembrane protein</fullName>
    </recommendedName>
</protein>